<protein>
    <submittedName>
        <fullName evidence="1">Uncharacterized protein</fullName>
    </submittedName>
</protein>
<sequence>MAANIAEREVLMACCQGDMDQPGSVSFADANETSQLLPTLAKPSLETQTEPLLPGEQLLHTPELRGGEGIRNYLFAFHVCL</sequence>
<dbReference type="AlphaFoldDB" id="A0AAN8BXI0"/>
<name>A0AAN8BXI0_9TELE</name>
<accession>A0AAN8BXI0</accession>
<reference evidence="1 2" key="1">
    <citation type="journal article" date="2023" name="Mol. Biol. Evol.">
        <title>Genomics of Secondarily Temperate Adaptation in the Only Non-Antarctic Icefish.</title>
        <authorList>
            <person name="Rivera-Colon A.G."/>
            <person name="Rayamajhi N."/>
            <person name="Minhas B.F."/>
            <person name="Madrigal G."/>
            <person name="Bilyk K.T."/>
            <person name="Yoon V."/>
            <person name="Hune M."/>
            <person name="Gregory S."/>
            <person name="Cheng C.H.C."/>
            <person name="Catchen J.M."/>
        </authorList>
    </citation>
    <scope>NUCLEOTIDE SEQUENCE [LARGE SCALE GENOMIC DNA]</scope>
    <source>
        <strain evidence="1">JC2023a</strain>
    </source>
</reference>
<dbReference type="EMBL" id="JAULUE010002055">
    <property type="protein sequence ID" value="KAK5891945.1"/>
    <property type="molecule type" value="Genomic_DNA"/>
</dbReference>
<evidence type="ECO:0000313" key="2">
    <source>
        <dbReference type="Proteomes" id="UP001335648"/>
    </source>
</evidence>
<organism evidence="1 2">
    <name type="scientific">Champsocephalus esox</name>
    <name type="common">pike icefish</name>
    <dbReference type="NCBI Taxonomy" id="159716"/>
    <lineage>
        <taxon>Eukaryota</taxon>
        <taxon>Metazoa</taxon>
        <taxon>Chordata</taxon>
        <taxon>Craniata</taxon>
        <taxon>Vertebrata</taxon>
        <taxon>Euteleostomi</taxon>
        <taxon>Actinopterygii</taxon>
        <taxon>Neopterygii</taxon>
        <taxon>Teleostei</taxon>
        <taxon>Neoteleostei</taxon>
        <taxon>Acanthomorphata</taxon>
        <taxon>Eupercaria</taxon>
        <taxon>Perciformes</taxon>
        <taxon>Notothenioidei</taxon>
        <taxon>Channichthyidae</taxon>
        <taxon>Champsocephalus</taxon>
    </lineage>
</organism>
<comment type="caution">
    <text evidence="1">The sequence shown here is derived from an EMBL/GenBank/DDBJ whole genome shotgun (WGS) entry which is preliminary data.</text>
</comment>
<proteinExistence type="predicted"/>
<gene>
    <name evidence="1" type="ORF">CesoFtcFv8_012374</name>
</gene>
<keyword evidence="2" id="KW-1185">Reference proteome</keyword>
<dbReference type="Proteomes" id="UP001335648">
    <property type="component" value="Unassembled WGS sequence"/>
</dbReference>
<evidence type="ECO:0000313" key="1">
    <source>
        <dbReference type="EMBL" id="KAK5891945.1"/>
    </source>
</evidence>